<dbReference type="SUPFAM" id="SSF46894">
    <property type="entry name" value="C-terminal effector domain of the bipartite response regulators"/>
    <property type="match status" value="1"/>
</dbReference>
<evidence type="ECO:0000256" key="1">
    <source>
        <dbReference type="ARBA" id="ARBA00022741"/>
    </source>
</evidence>
<evidence type="ECO:0000313" key="4">
    <source>
        <dbReference type="EMBL" id="TCO42361.1"/>
    </source>
</evidence>
<evidence type="ECO:0000259" key="3">
    <source>
        <dbReference type="PROSITE" id="PS50043"/>
    </source>
</evidence>
<dbReference type="PRINTS" id="PR00038">
    <property type="entry name" value="HTHLUXR"/>
</dbReference>
<proteinExistence type="predicted"/>
<protein>
    <submittedName>
        <fullName evidence="4">Regulatory LuxR family protein</fullName>
    </submittedName>
</protein>
<dbReference type="GO" id="GO:0006355">
    <property type="term" value="P:regulation of DNA-templated transcription"/>
    <property type="evidence" value="ECO:0007669"/>
    <property type="project" value="InterPro"/>
</dbReference>
<reference evidence="4 5" key="1">
    <citation type="journal article" date="2015" name="Stand. Genomic Sci.">
        <title>Genomic Encyclopedia of Bacterial and Archaeal Type Strains, Phase III: the genomes of soil and plant-associated and newly described type strains.</title>
        <authorList>
            <person name="Whitman W.B."/>
            <person name="Woyke T."/>
            <person name="Klenk H.P."/>
            <person name="Zhou Y."/>
            <person name="Lilburn T.G."/>
            <person name="Beck B.J."/>
            <person name="De Vos P."/>
            <person name="Vandamme P."/>
            <person name="Eisen J.A."/>
            <person name="Garrity G."/>
            <person name="Hugenholtz P."/>
            <person name="Kyrpides N.C."/>
        </authorList>
    </citation>
    <scope>NUCLEOTIDE SEQUENCE [LARGE SCALE GENOMIC DNA]</scope>
    <source>
        <strain evidence="4 5">VKM Ac-2541</strain>
    </source>
</reference>
<dbReference type="Gene3D" id="3.40.50.300">
    <property type="entry name" value="P-loop containing nucleotide triphosphate hydrolases"/>
    <property type="match status" value="1"/>
</dbReference>
<comment type="caution">
    <text evidence="4">The sequence shown here is derived from an EMBL/GenBank/DDBJ whole genome shotgun (WGS) entry which is preliminary data.</text>
</comment>
<keyword evidence="2" id="KW-0067">ATP-binding</keyword>
<dbReference type="Pfam" id="PF00196">
    <property type="entry name" value="GerE"/>
    <property type="match status" value="1"/>
</dbReference>
<dbReference type="GO" id="GO:0003677">
    <property type="term" value="F:DNA binding"/>
    <property type="evidence" value="ECO:0007669"/>
    <property type="project" value="InterPro"/>
</dbReference>
<dbReference type="GO" id="GO:0004016">
    <property type="term" value="F:adenylate cyclase activity"/>
    <property type="evidence" value="ECO:0007669"/>
    <property type="project" value="TreeGrafter"/>
</dbReference>
<keyword evidence="1" id="KW-0547">Nucleotide-binding</keyword>
<evidence type="ECO:0000256" key="2">
    <source>
        <dbReference type="ARBA" id="ARBA00022840"/>
    </source>
</evidence>
<dbReference type="SUPFAM" id="SSF52540">
    <property type="entry name" value="P-loop containing nucleoside triphosphate hydrolases"/>
    <property type="match status" value="1"/>
</dbReference>
<dbReference type="PANTHER" id="PTHR16305:SF35">
    <property type="entry name" value="TRANSCRIPTIONAL ACTIVATOR DOMAIN"/>
    <property type="match status" value="1"/>
</dbReference>
<dbReference type="GO" id="GO:0005737">
    <property type="term" value="C:cytoplasm"/>
    <property type="evidence" value="ECO:0007669"/>
    <property type="project" value="TreeGrafter"/>
</dbReference>
<dbReference type="InterPro" id="IPR041664">
    <property type="entry name" value="AAA_16"/>
</dbReference>
<dbReference type="EMBL" id="SLWR01000014">
    <property type="protein sequence ID" value="TCO42361.1"/>
    <property type="molecule type" value="Genomic_DNA"/>
</dbReference>
<dbReference type="InterPro" id="IPR027417">
    <property type="entry name" value="P-loop_NTPase"/>
</dbReference>
<dbReference type="InterPro" id="IPR036388">
    <property type="entry name" value="WH-like_DNA-bd_sf"/>
</dbReference>
<dbReference type="InterPro" id="IPR016032">
    <property type="entry name" value="Sig_transdc_resp-reg_C-effctor"/>
</dbReference>
<evidence type="ECO:0000313" key="5">
    <source>
        <dbReference type="Proteomes" id="UP000295573"/>
    </source>
</evidence>
<dbReference type="PROSITE" id="PS50043">
    <property type="entry name" value="HTH_LUXR_2"/>
    <property type="match status" value="1"/>
</dbReference>
<gene>
    <name evidence="4" type="ORF">EV646_114185</name>
</gene>
<accession>A0A4R2ICR8</accession>
<name>A0A4R2ICR8_9ACTN</name>
<dbReference type="InterPro" id="IPR000792">
    <property type="entry name" value="Tscrpt_reg_LuxR_C"/>
</dbReference>
<organism evidence="4 5">
    <name type="scientific">Kribbella antiqua</name>
    <dbReference type="NCBI Taxonomy" id="2512217"/>
    <lineage>
        <taxon>Bacteria</taxon>
        <taxon>Bacillati</taxon>
        <taxon>Actinomycetota</taxon>
        <taxon>Actinomycetes</taxon>
        <taxon>Propionibacteriales</taxon>
        <taxon>Kribbellaceae</taxon>
        <taxon>Kribbella</taxon>
    </lineage>
</organism>
<dbReference type="GO" id="GO:0005524">
    <property type="term" value="F:ATP binding"/>
    <property type="evidence" value="ECO:0007669"/>
    <property type="project" value="UniProtKB-KW"/>
</dbReference>
<dbReference type="PANTHER" id="PTHR16305">
    <property type="entry name" value="TESTICULAR SOLUBLE ADENYLYL CYCLASE"/>
    <property type="match status" value="1"/>
</dbReference>
<dbReference type="Proteomes" id="UP000295573">
    <property type="component" value="Unassembled WGS sequence"/>
</dbReference>
<dbReference type="Gene3D" id="1.10.10.10">
    <property type="entry name" value="Winged helix-like DNA-binding domain superfamily/Winged helix DNA-binding domain"/>
    <property type="match status" value="1"/>
</dbReference>
<dbReference type="SMART" id="SM00421">
    <property type="entry name" value="HTH_LUXR"/>
    <property type="match status" value="1"/>
</dbReference>
<dbReference type="AlphaFoldDB" id="A0A4R2ICR8"/>
<feature type="domain" description="HTH luxR-type" evidence="3">
    <location>
        <begin position="859"/>
        <end position="924"/>
    </location>
</feature>
<dbReference type="OrthoDB" id="3202170at2"/>
<dbReference type="Pfam" id="PF13191">
    <property type="entry name" value="AAA_16"/>
    <property type="match status" value="1"/>
</dbReference>
<keyword evidence="5" id="KW-1185">Reference proteome</keyword>
<dbReference type="CDD" id="cd06170">
    <property type="entry name" value="LuxR_C_like"/>
    <property type="match status" value="1"/>
</dbReference>
<sequence>MQSEYSRPVVPSRSSAGLIGRRDECRALDDFLGGVRAGRSAALVLRGDAGIGKTELLKYLFERSAGCRIVRAAGVQSDMELSYAGLHQLCAPLLTGLDRLPEPQRDALATAFGLRTGTEPDRFLVGLAVLSLLADAGGKQPLVCLIDDAQWLDNASALTLAFVARRLLAESVMLVFAVREPTPEKTLAGLPELPVKGLHDRDSRTLLDSVVTGPLDQRVRDRIVAEARGNPLALLELPRGWTAAEMAGGFGGLQARPLSGQIEREFLRRVESLPAETRHLMVTAAAEPVGDGRLLRRAADFLGIDVDAAASDASELMTLDSRVRFRHPLVRSAVYRAASLTDRQNAHRALAESIDADVDPDRRAWHRAQAAPGPDEDVAVELERSAERAQARGGIAAVAAFLERASELTQDPARRSQRALEAAQAKFRAGAFEPAAALLATARAGQPDELTRARIDVLRAGIAFAQGRGKEAPPLLLAAARRLEQLDVALARETYLEAVSAVIFAGHLARSPGYREVGEAARGAPPPLRLRAPDKLLDGLAVRLTDGYAASVPIIERVLTAFCDEDVPVQESLRWLLLAGVIAADLWDLERWHTVTARHVTIIREAGALSELPLALDSSAVVQVFAGDLATAASVIEEVRTVSAAIGTNQPPFGALALAAVRGHEREARPLIDATISGAGQHGQGLGVTVAHCHDAVLCNGLARYEDAVTAAQAAARYQQEFGAPQWALAELVEAARRSGASELASGALEQLSEVTQASGTDWALGVEARSRALLSEGVAAESLYREAIERLARTDVRVHLARAHLLYGEWLRGENRLVDARAQLDIAHEMLSRFGADAFAERARRALGTTGAKVRKRTVATYTALTAQEAQIARLAGDGLTNSEIGARLFLSPHTVDWHLRKVFSKLGIASRRQIPAMLPHGAATSA</sequence>